<dbReference type="InterPro" id="IPR022441">
    <property type="entry name" value="Para_beta_helix_rpt-2"/>
</dbReference>
<reference evidence="7" key="1">
    <citation type="submission" date="2022-07" db="EMBL/GenBank/DDBJ databases">
        <authorList>
            <person name="Li W.-J."/>
            <person name="Deng Q.-Q."/>
        </authorList>
    </citation>
    <scope>NUCLEOTIDE SEQUENCE</scope>
    <source>
        <strain evidence="7">SYSU M60031</strain>
    </source>
</reference>
<dbReference type="InterPro" id="IPR012334">
    <property type="entry name" value="Pectin_lyas_fold"/>
</dbReference>
<dbReference type="PANTHER" id="PTHR22990">
    <property type="entry name" value="F-BOX ONLY PROTEIN"/>
    <property type="match status" value="1"/>
</dbReference>
<evidence type="ECO:0000259" key="6">
    <source>
        <dbReference type="Pfam" id="PF05048"/>
    </source>
</evidence>
<dbReference type="InterPro" id="IPR026464">
    <property type="entry name" value="NosD_copper_fam"/>
</dbReference>
<dbReference type="AlphaFoldDB" id="A0AA41X903"/>
<evidence type="ECO:0000313" key="8">
    <source>
        <dbReference type="Proteomes" id="UP001156102"/>
    </source>
</evidence>
<evidence type="ECO:0000256" key="3">
    <source>
        <dbReference type="ARBA" id="ARBA00022786"/>
    </source>
</evidence>
<dbReference type="InterPro" id="IPR051550">
    <property type="entry name" value="SCF-Subunits/Alg-Epimerases"/>
</dbReference>
<feature type="chain" id="PRO_5041254185" evidence="5">
    <location>
        <begin position="21"/>
        <end position="425"/>
    </location>
</feature>
<keyword evidence="4" id="KW-0472">Membrane</keyword>
<dbReference type="InterPro" id="IPR011050">
    <property type="entry name" value="Pectin_lyase_fold/virulence"/>
</dbReference>
<keyword evidence="4" id="KW-0812">Transmembrane</keyword>
<evidence type="ECO:0000313" key="7">
    <source>
        <dbReference type="EMBL" id="MCP8971012.1"/>
    </source>
</evidence>
<keyword evidence="3" id="KW-0833">Ubl conjugation pathway</keyword>
<keyword evidence="2" id="KW-0677">Repeat</keyword>
<proteinExistence type="predicted"/>
<dbReference type="Pfam" id="PF05048">
    <property type="entry name" value="NosD"/>
    <property type="match status" value="1"/>
</dbReference>
<protein>
    <submittedName>
        <fullName evidence="7">Nitrous oxide reductase family maturation protein NosD</fullName>
    </submittedName>
</protein>
<dbReference type="RefSeq" id="WP_254760937.1">
    <property type="nucleotide sequence ID" value="NZ_JANCLT010000017.1"/>
</dbReference>
<evidence type="ECO:0000256" key="4">
    <source>
        <dbReference type="SAM" id="Phobius"/>
    </source>
</evidence>
<dbReference type="InterPro" id="IPR007742">
    <property type="entry name" value="NosD_dom"/>
</dbReference>
<keyword evidence="5" id="KW-0732">Signal</keyword>
<dbReference type="PANTHER" id="PTHR22990:SF15">
    <property type="entry name" value="F-BOX ONLY PROTEIN 10"/>
    <property type="match status" value="1"/>
</dbReference>
<feature type="signal peptide" evidence="5">
    <location>
        <begin position="1"/>
        <end position="20"/>
    </location>
</feature>
<dbReference type="SMART" id="SM00710">
    <property type="entry name" value="PbH1"/>
    <property type="match status" value="8"/>
</dbReference>
<accession>A0AA41X903</accession>
<name>A0AA41X903_9BACI</name>
<keyword evidence="8" id="KW-1185">Reference proteome</keyword>
<keyword evidence="4" id="KW-1133">Transmembrane helix</keyword>
<evidence type="ECO:0000256" key="1">
    <source>
        <dbReference type="ARBA" id="ARBA00004906"/>
    </source>
</evidence>
<sequence length="425" mass="46576">MKRIWGAFLLGLLLASPAAASSSLQQLIDETPAGGTLLLESGTYEGNISITKPITIKGKAGTHILGDQTGNVVAVRATGVQLEDLHISGSGKSRSSSEEYAAVKVYGEGNVLKDLDITDSFHGIYLSKAHHTTIDHVTVKGSGNGEIAGQGNGLQIYYANDTILTNNTISGTRDGMFFNYSNHNVVTGNTISKTRYGLHYMYSDDNEFYRNTFSYNSGGAAIMNSNRLLLMGNKFIFNQGARSFGLLLQMANDITAAGNTFMQNQRGVYSDQSLRQTFRGNTFFHNDVGVEVWASSQGLEFQQNAFEKNVAAVLALGGMTDTKWQGNQWDREQVNLDLNQDGRADEAVTLQSSLRNLLEQNEIAYLFLKSPALPLYEKIHEWTHEQTAMAVDPEPMLVKRAMPVSLGWGAAVLGAVLVWRRRLSK</sequence>
<comment type="caution">
    <text evidence="7">The sequence shown here is derived from an EMBL/GenBank/DDBJ whole genome shotgun (WGS) entry which is preliminary data.</text>
</comment>
<feature type="domain" description="Periplasmic copper-binding protein NosD beta helix" evidence="6">
    <location>
        <begin position="150"/>
        <end position="328"/>
    </location>
</feature>
<dbReference type="NCBIfam" id="TIGR03804">
    <property type="entry name" value="para_beta_helix"/>
    <property type="match status" value="2"/>
</dbReference>
<feature type="transmembrane region" description="Helical" evidence="4">
    <location>
        <begin position="401"/>
        <end position="419"/>
    </location>
</feature>
<dbReference type="InterPro" id="IPR006626">
    <property type="entry name" value="PbH1"/>
</dbReference>
<organism evidence="7 8">
    <name type="scientific">Ectobacillus ponti</name>
    <dbReference type="NCBI Taxonomy" id="2961894"/>
    <lineage>
        <taxon>Bacteria</taxon>
        <taxon>Bacillati</taxon>
        <taxon>Bacillota</taxon>
        <taxon>Bacilli</taxon>
        <taxon>Bacillales</taxon>
        <taxon>Bacillaceae</taxon>
        <taxon>Ectobacillus</taxon>
    </lineage>
</organism>
<dbReference type="SUPFAM" id="SSF51126">
    <property type="entry name" value="Pectin lyase-like"/>
    <property type="match status" value="1"/>
</dbReference>
<dbReference type="Gene3D" id="2.160.20.10">
    <property type="entry name" value="Single-stranded right-handed beta-helix, Pectin lyase-like"/>
    <property type="match status" value="1"/>
</dbReference>
<dbReference type="NCBIfam" id="TIGR04247">
    <property type="entry name" value="NosD_copper_fam"/>
    <property type="match status" value="1"/>
</dbReference>
<dbReference type="Proteomes" id="UP001156102">
    <property type="component" value="Unassembled WGS sequence"/>
</dbReference>
<comment type="pathway">
    <text evidence="1">Protein modification; protein ubiquitination.</text>
</comment>
<evidence type="ECO:0000256" key="2">
    <source>
        <dbReference type="ARBA" id="ARBA00022737"/>
    </source>
</evidence>
<evidence type="ECO:0000256" key="5">
    <source>
        <dbReference type="SAM" id="SignalP"/>
    </source>
</evidence>
<dbReference type="EMBL" id="JANCLT010000017">
    <property type="protein sequence ID" value="MCP8971012.1"/>
    <property type="molecule type" value="Genomic_DNA"/>
</dbReference>
<gene>
    <name evidence="7" type="primary">nosD</name>
    <name evidence="7" type="ORF">NK662_21045</name>
</gene>